<dbReference type="InterPro" id="IPR036457">
    <property type="entry name" value="PPM-type-like_dom_sf"/>
</dbReference>
<dbReference type="SMART" id="SM00065">
    <property type="entry name" value="GAF"/>
    <property type="match status" value="1"/>
</dbReference>
<sequence>MTLTQRDRTVEAGRLAAVRRYDILDTPPDGAFDRIATLAARWFDVPVATVSIVDEDRIWFKATHGLDGVTQIGRDPGLCASAILGDEVHVINDAASDPQSRDNPLVTGELGVRFYAGAPIVTTDGHRLGTVNVFDTRPREIDEAGMATLNDLAAIVMDQLELRLSALRTLRSERRLRERVERDRADLEDFARTLQRTLVPPTLPAIDGLELASQYRTASPRQVGGDFYDVFALPGDRWAVVLGDVCGKGAPAASLTSFVRYTVRSLALHHDDPTEVLAELNAALIAEQVGDERPLFCTVVLAILTPEPGTGWRATVASGGHPPAWRVAADSRVEPLETPGGTLLGLLPTATFATHRTTLAPGDALVFHTDGLTEATTAAGTLFGEEGLRSFLPGCAGLGAAALIEKATVVLDELGDDRTDDVAILAVTVSRSGTGFEEVRERA</sequence>
<dbReference type="SUPFAM" id="SSF55781">
    <property type="entry name" value="GAF domain-like"/>
    <property type="match status" value="1"/>
</dbReference>
<keyword evidence="1" id="KW-0378">Hydrolase</keyword>
<dbReference type="InterPro" id="IPR029016">
    <property type="entry name" value="GAF-like_dom_sf"/>
</dbReference>
<evidence type="ECO:0000313" key="5">
    <source>
        <dbReference type="Proteomes" id="UP000198727"/>
    </source>
</evidence>
<dbReference type="RefSeq" id="WP_208325933.1">
    <property type="nucleotide sequence ID" value="NZ_FOWW01000001.1"/>
</dbReference>
<dbReference type="SUPFAM" id="SSF81606">
    <property type="entry name" value="PP2C-like"/>
    <property type="match status" value="1"/>
</dbReference>
<dbReference type="SMART" id="SM00331">
    <property type="entry name" value="PP2C_SIG"/>
    <property type="match status" value="1"/>
</dbReference>
<dbReference type="InterPro" id="IPR001932">
    <property type="entry name" value="PPM-type_phosphatase-like_dom"/>
</dbReference>
<evidence type="ECO:0000259" key="3">
    <source>
        <dbReference type="SMART" id="SM00331"/>
    </source>
</evidence>
<feature type="domain" description="GAF" evidence="2">
    <location>
        <begin position="27"/>
        <end position="167"/>
    </location>
</feature>
<dbReference type="AlphaFoldDB" id="A0A1I5LU13"/>
<dbReference type="PANTHER" id="PTHR43156">
    <property type="entry name" value="STAGE II SPORULATION PROTEIN E-RELATED"/>
    <property type="match status" value="1"/>
</dbReference>
<name>A0A1I5LU13_9PSEU</name>
<dbReference type="Gene3D" id="3.30.450.40">
    <property type="match status" value="1"/>
</dbReference>
<reference evidence="5" key="1">
    <citation type="submission" date="2016-10" db="EMBL/GenBank/DDBJ databases">
        <authorList>
            <person name="Varghese N."/>
            <person name="Submissions S."/>
        </authorList>
    </citation>
    <scope>NUCLEOTIDE SEQUENCE [LARGE SCALE GENOMIC DNA]</scope>
    <source>
        <strain evidence="5">CGMCC 4.5579</strain>
    </source>
</reference>
<dbReference type="InterPro" id="IPR003018">
    <property type="entry name" value="GAF"/>
</dbReference>
<keyword evidence="5" id="KW-1185">Reference proteome</keyword>
<accession>A0A1I5LU13</accession>
<dbReference type="Pfam" id="PF01590">
    <property type="entry name" value="GAF"/>
    <property type="match status" value="1"/>
</dbReference>
<organism evidence="4 5">
    <name type="scientific">Amycolatopsis arida</name>
    <dbReference type="NCBI Taxonomy" id="587909"/>
    <lineage>
        <taxon>Bacteria</taxon>
        <taxon>Bacillati</taxon>
        <taxon>Actinomycetota</taxon>
        <taxon>Actinomycetes</taxon>
        <taxon>Pseudonocardiales</taxon>
        <taxon>Pseudonocardiaceae</taxon>
        <taxon>Amycolatopsis</taxon>
    </lineage>
</organism>
<dbReference type="Gene3D" id="3.60.40.10">
    <property type="entry name" value="PPM-type phosphatase domain"/>
    <property type="match status" value="1"/>
</dbReference>
<dbReference type="EMBL" id="FOWW01000001">
    <property type="protein sequence ID" value="SFP00745.1"/>
    <property type="molecule type" value="Genomic_DNA"/>
</dbReference>
<protein>
    <submittedName>
        <fullName evidence="4">Sigma-B regulation protein RsbU (Phosphoserine phosphatase)</fullName>
    </submittedName>
</protein>
<dbReference type="STRING" id="587909.SAMN05421810_101669"/>
<gene>
    <name evidence="4" type="ORF">SAMN05421810_101669</name>
</gene>
<dbReference type="GO" id="GO:0016791">
    <property type="term" value="F:phosphatase activity"/>
    <property type="evidence" value="ECO:0007669"/>
    <property type="project" value="TreeGrafter"/>
</dbReference>
<feature type="domain" description="PPM-type phosphatase" evidence="3">
    <location>
        <begin position="206"/>
        <end position="429"/>
    </location>
</feature>
<proteinExistence type="predicted"/>
<dbReference type="PANTHER" id="PTHR43156:SF2">
    <property type="entry name" value="STAGE II SPORULATION PROTEIN E"/>
    <property type="match status" value="1"/>
</dbReference>
<evidence type="ECO:0000256" key="1">
    <source>
        <dbReference type="ARBA" id="ARBA00022801"/>
    </source>
</evidence>
<evidence type="ECO:0000313" key="4">
    <source>
        <dbReference type="EMBL" id="SFP00745.1"/>
    </source>
</evidence>
<dbReference type="Proteomes" id="UP000198727">
    <property type="component" value="Unassembled WGS sequence"/>
</dbReference>
<dbReference type="InterPro" id="IPR052016">
    <property type="entry name" value="Bact_Sigma-Reg"/>
</dbReference>
<dbReference type="Pfam" id="PF07228">
    <property type="entry name" value="SpoIIE"/>
    <property type="match status" value="1"/>
</dbReference>
<evidence type="ECO:0000259" key="2">
    <source>
        <dbReference type="SMART" id="SM00065"/>
    </source>
</evidence>